<evidence type="ECO:0000256" key="3">
    <source>
        <dbReference type="ARBA" id="ARBA00022448"/>
    </source>
</evidence>
<name>A0A933L3F1_9HYPH</name>
<dbReference type="PANTHER" id="PTHR43227">
    <property type="entry name" value="BLL4140 PROTEIN"/>
    <property type="match status" value="1"/>
</dbReference>
<evidence type="ECO:0000256" key="6">
    <source>
        <dbReference type="ARBA" id="ARBA00022989"/>
    </source>
</evidence>
<feature type="transmembrane region" description="Helical" evidence="8">
    <location>
        <begin position="119"/>
        <end position="139"/>
    </location>
</feature>
<evidence type="ECO:0000259" key="9">
    <source>
        <dbReference type="PROSITE" id="PS50928"/>
    </source>
</evidence>
<feature type="transmembrane region" description="Helical" evidence="8">
    <location>
        <begin position="86"/>
        <end position="107"/>
    </location>
</feature>
<comment type="similarity">
    <text evidence="2 8">Belongs to the binding-protein-dependent transport system permease family.</text>
</comment>
<dbReference type="Proteomes" id="UP000782610">
    <property type="component" value="Unassembled WGS sequence"/>
</dbReference>
<keyword evidence="3 8" id="KW-0813">Transport</keyword>
<evidence type="ECO:0000256" key="8">
    <source>
        <dbReference type="RuleBase" id="RU363032"/>
    </source>
</evidence>
<evidence type="ECO:0000313" key="10">
    <source>
        <dbReference type="EMBL" id="MBI4923559.1"/>
    </source>
</evidence>
<dbReference type="InterPro" id="IPR035906">
    <property type="entry name" value="MetI-like_sf"/>
</dbReference>
<keyword evidence="7 8" id="KW-0472">Membrane</keyword>
<dbReference type="SUPFAM" id="SSF161098">
    <property type="entry name" value="MetI-like"/>
    <property type="match status" value="1"/>
</dbReference>
<keyword evidence="5 8" id="KW-0812">Transmembrane</keyword>
<feature type="transmembrane region" description="Helical" evidence="8">
    <location>
        <begin position="169"/>
        <end position="194"/>
    </location>
</feature>
<reference evidence="10" key="1">
    <citation type="submission" date="2020-07" db="EMBL/GenBank/DDBJ databases">
        <title>Huge and variable diversity of episymbiotic CPR bacteria and DPANN archaea in groundwater ecosystems.</title>
        <authorList>
            <person name="He C.Y."/>
            <person name="Keren R."/>
            <person name="Whittaker M."/>
            <person name="Farag I.F."/>
            <person name="Doudna J."/>
            <person name="Cate J.H.D."/>
            <person name="Banfield J.F."/>
        </authorList>
    </citation>
    <scope>NUCLEOTIDE SEQUENCE</scope>
    <source>
        <strain evidence="10">NC_groundwater_1586_Pr3_B-0.1um_66_15</strain>
    </source>
</reference>
<keyword evidence="6 8" id="KW-1133">Transmembrane helix</keyword>
<dbReference type="InterPro" id="IPR000515">
    <property type="entry name" value="MetI-like"/>
</dbReference>
<feature type="domain" description="ABC transmembrane type-1" evidence="9">
    <location>
        <begin position="82"/>
        <end position="299"/>
    </location>
</feature>
<dbReference type="InterPro" id="IPR050809">
    <property type="entry name" value="UgpAE/MalFG_permease"/>
</dbReference>
<proteinExistence type="inferred from homology"/>
<dbReference type="CDD" id="cd06261">
    <property type="entry name" value="TM_PBP2"/>
    <property type="match status" value="1"/>
</dbReference>
<dbReference type="EMBL" id="JACRAF010000057">
    <property type="protein sequence ID" value="MBI4923559.1"/>
    <property type="molecule type" value="Genomic_DNA"/>
</dbReference>
<dbReference type="PANTHER" id="PTHR43227:SF8">
    <property type="entry name" value="DIACETYLCHITOBIOSE UPTAKE SYSTEM PERMEASE PROTEIN DASB"/>
    <property type="match status" value="1"/>
</dbReference>
<sequence length="310" mass="34947">MAEQVEERTGLSRRHGRSRQSSLAYGLVFLIVAYLAVFILLPIVQQFLTSFSNNVVGVDKVQWVGLRNYERLFEDDDFWFSVQVTFTYMAFVVVGAVSLGLLSALLLNRKFRGRNLARGAIAVPWAFPEISAVLVFLWMCNPTFGVMNVFARLIPGIDENLNWLSDPKLAMPLVIALSIWKAFPFTFLVILASLQAVPRELYEAAEVDGATRLQVLRYVTIPEITPTLMLMAVLMSIFSFKQFTLIWLTTGGGPYGGITETLVLRIYQTAFRFFDLAYGATLGVSGFVIVLGLTLLFVYAQQRQDRARRR</sequence>
<dbReference type="PROSITE" id="PS50928">
    <property type="entry name" value="ABC_TM1"/>
    <property type="match status" value="1"/>
</dbReference>
<evidence type="ECO:0000256" key="7">
    <source>
        <dbReference type="ARBA" id="ARBA00023136"/>
    </source>
</evidence>
<evidence type="ECO:0000256" key="1">
    <source>
        <dbReference type="ARBA" id="ARBA00004651"/>
    </source>
</evidence>
<feature type="transmembrane region" description="Helical" evidence="8">
    <location>
        <begin position="215"/>
        <end position="238"/>
    </location>
</feature>
<keyword evidence="4" id="KW-1003">Cell membrane</keyword>
<evidence type="ECO:0000256" key="5">
    <source>
        <dbReference type="ARBA" id="ARBA00022692"/>
    </source>
</evidence>
<gene>
    <name evidence="10" type="ORF">HY834_17605</name>
</gene>
<accession>A0A933L3F1</accession>
<comment type="subcellular location">
    <subcellularLocation>
        <location evidence="1 8">Cell membrane</location>
        <topology evidence="1 8">Multi-pass membrane protein</topology>
    </subcellularLocation>
</comment>
<evidence type="ECO:0000256" key="4">
    <source>
        <dbReference type="ARBA" id="ARBA00022475"/>
    </source>
</evidence>
<dbReference type="Pfam" id="PF00528">
    <property type="entry name" value="BPD_transp_1"/>
    <property type="match status" value="1"/>
</dbReference>
<protein>
    <submittedName>
        <fullName evidence="10">Sugar ABC transporter permease</fullName>
    </submittedName>
</protein>
<dbReference type="GO" id="GO:0055085">
    <property type="term" value="P:transmembrane transport"/>
    <property type="evidence" value="ECO:0007669"/>
    <property type="project" value="InterPro"/>
</dbReference>
<dbReference type="AlphaFoldDB" id="A0A933L3F1"/>
<comment type="caution">
    <text evidence="10">The sequence shown here is derived from an EMBL/GenBank/DDBJ whole genome shotgun (WGS) entry which is preliminary data.</text>
</comment>
<organism evidence="10 11">
    <name type="scientific">Devosia nanyangense</name>
    <dbReference type="NCBI Taxonomy" id="1228055"/>
    <lineage>
        <taxon>Bacteria</taxon>
        <taxon>Pseudomonadati</taxon>
        <taxon>Pseudomonadota</taxon>
        <taxon>Alphaproteobacteria</taxon>
        <taxon>Hyphomicrobiales</taxon>
        <taxon>Devosiaceae</taxon>
        <taxon>Devosia</taxon>
    </lineage>
</organism>
<evidence type="ECO:0000313" key="11">
    <source>
        <dbReference type="Proteomes" id="UP000782610"/>
    </source>
</evidence>
<dbReference type="GO" id="GO:0005886">
    <property type="term" value="C:plasma membrane"/>
    <property type="evidence" value="ECO:0007669"/>
    <property type="project" value="UniProtKB-SubCell"/>
</dbReference>
<evidence type="ECO:0000256" key="2">
    <source>
        <dbReference type="ARBA" id="ARBA00009306"/>
    </source>
</evidence>
<feature type="transmembrane region" description="Helical" evidence="8">
    <location>
        <begin position="23"/>
        <end position="44"/>
    </location>
</feature>
<dbReference type="Gene3D" id="1.10.3720.10">
    <property type="entry name" value="MetI-like"/>
    <property type="match status" value="1"/>
</dbReference>
<feature type="transmembrane region" description="Helical" evidence="8">
    <location>
        <begin position="276"/>
        <end position="300"/>
    </location>
</feature>